<protein>
    <submittedName>
        <fullName evidence="2">(northern house mosquito) hypothetical protein</fullName>
    </submittedName>
</protein>
<name>A0A8D8C912_CULPI</name>
<proteinExistence type="predicted"/>
<accession>A0A8D8C912</accession>
<feature type="region of interest" description="Disordered" evidence="1">
    <location>
        <begin position="1"/>
        <end position="24"/>
    </location>
</feature>
<feature type="region of interest" description="Disordered" evidence="1">
    <location>
        <begin position="107"/>
        <end position="143"/>
    </location>
</feature>
<evidence type="ECO:0000313" key="2">
    <source>
        <dbReference type="EMBL" id="CAG6489107.1"/>
    </source>
</evidence>
<evidence type="ECO:0000256" key="1">
    <source>
        <dbReference type="SAM" id="MobiDB-lite"/>
    </source>
</evidence>
<dbReference type="AlphaFoldDB" id="A0A8D8C912"/>
<reference evidence="2" key="1">
    <citation type="submission" date="2021-05" db="EMBL/GenBank/DDBJ databases">
        <authorList>
            <person name="Alioto T."/>
            <person name="Alioto T."/>
            <person name="Gomez Garrido J."/>
        </authorList>
    </citation>
    <scope>NUCLEOTIDE SEQUENCE</scope>
</reference>
<sequence length="171" mass="18549">MRANRWPPSTTASLSKPPSESTTTWTSCWSGCCRRFGSSWRTRKSRVTSSGSARSASPNDVPVPRWAVPSVCPAWAAARTRALRWRPLRPRRAVEASVASVAADSPSKLRPEVPTAVHASTAARERRPASRLRDCSAGSGPGTPNPRAVKISTCCKHVDVLYHPKLMCVCV</sequence>
<feature type="compositionally biased region" description="Basic and acidic residues" evidence="1">
    <location>
        <begin position="123"/>
        <end position="134"/>
    </location>
</feature>
<organism evidence="2">
    <name type="scientific">Culex pipiens</name>
    <name type="common">House mosquito</name>
    <dbReference type="NCBI Taxonomy" id="7175"/>
    <lineage>
        <taxon>Eukaryota</taxon>
        <taxon>Metazoa</taxon>
        <taxon>Ecdysozoa</taxon>
        <taxon>Arthropoda</taxon>
        <taxon>Hexapoda</taxon>
        <taxon>Insecta</taxon>
        <taxon>Pterygota</taxon>
        <taxon>Neoptera</taxon>
        <taxon>Endopterygota</taxon>
        <taxon>Diptera</taxon>
        <taxon>Nematocera</taxon>
        <taxon>Culicoidea</taxon>
        <taxon>Culicidae</taxon>
        <taxon>Culicinae</taxon>
        <taxon>Culicini</taxon>
        <taxon>Culex</taxon>
        <taxon>Culex</taxon>
    </lineage>
</organism>
<feature type="compositionally biased region" description="Polar residues" evidence="1">
    <location>
        <begin position="7"/>
        <end position="18"/>
    </location>
</feature>
<dbReference type="EMBL" id="HBUE01111676">
    <property type="protein sequence ID" value="CAG6489107.1"/>
    <property type="molecule type" value="Transcribed_RNA"/>
</dbReference>